<comment type="caution">
    <text evidence="1">The sequence shown here is derived from an EMBL/GenBank/DDBJ whole genome shotgun (WGS) entry which is preliminary data.</text>
</comment>
<evidence type="ECO:0000313" key="1">
    <source>
        <dbReference type="EMBL" id="PIL99314.1"/>
    </source>
</evidence>
<accession>A0A2G8XWA4</accession>
<evidence type="ECO:0000313" key="2">
    <source>
        <dbReference type="Proteomes" id="UP000236343"/>
    </source>
</evidence>
<gene>
    <name evidence="1" type="ORF">TGCOUG_214100</name>
</gene>
<protein>
    <submittedName>
        <fullName evidence="1">Uncharacterized protein</fullName>
    </submittedName>
</protein>
<name>A0A2G8XWA4_TOXGO</name>
<proteinExistence type="predicted"/>
<sequence>MCGSVAAAGSPFCRCVSVFRRTQLDFSYFGARAPRACIRVHHPCLTACGDPRYFSSERMGSERGGSAHSLLASKQNGREVRELECEQSEWRTKRTRRQRKMSENEGSFSRLLRGSLPPCHSRYRQTKCRAPRCESMTNTLLDRSSLKWRYQLCAGVRLVRVVFPQAEMQRCK</sequence>
<dbReference type="EMBL" id="AGQR02002377">
    <property type="protein sequence ID" value="PIL99314.1"/>
    <property type="molecule type" value="Genomic_DNA"/>
</dbReference>
<reference evidence="1 2" key="1">
    <citation type="journal article" date="2016" name="Nat. Commun.">
        <title>Local admixture of amplified and diversified secreted pathogenesis determinants shapes mosaic Toxoplasma gondii genomes.</title>
        <authorList>
            <person name="Lorenzi H."/>
            <person name="Khan A."/>
            <person name="Behnke M.S."/>
            <person name="Namasivayam S."/>
            <person name="Swapna L.S."/>
            <person name="Hadjithomas M."/>
            <person name="Karamycheva S."/>
            <person name="Pinney D."/>
            <person name="Brunk B.P."/>
            <person name="Ajioka J.W."/>
            <person name="Ajzenberg D."/>
            <person name="Boothroyd J.C."/>
            <person name="Boyle J.P."/>
            <person name="Darde M.L."/>
            <person name="Diaz-Miranda M.A."/>
            <person name="Dubey J.P."/>
            <person name="Fritz H.M."/>
            <person name="Gennari S.M."/>
            <person name="Gregory B.D."/>
            <person name="Kim K."/>
            <person name="Saeij J.P."/>
            <person name="Su C."/>
            <person name="White M.W."/>
            <person name="Zhu X.Q."/>
            <person name="Howe D.K."/>
            <person name="Rosenthal B.M."/>
            <person name="Grigg M.E."/>
            <person name="Parkinson J."/>
            <person name="Liu L."/>
            <person name="Kissinger J.C."/>
            <person name="Roos D.S."/>
            <person name="Sibley L.D."/>
        </authorList>
    </citation>
    <scope>NUCLEOTIDE SEQUENCE [LARGE SCALE GENOMIC DNA]</scope>
    <source>
        <strain evidence="1 2">COUG</strain>
    </source>
</reference>
<dbReference type="AlphaFoldDB" id="A0A2G8XWA4"/>
<organism evidence="1 2">
    <name type="scientific">Toxoplasma gondii COUG</name>
    <dbReference type="NCBI Taxonomy" id="1074873"/>
    <lineage>
        <taxon>Eukaryota</taxon>
        <taxon>Sar</taxon>
        <taxon>Alveolata</taxon>
        <taxon>Apicomplexa</taxon>
        <taxon>Conoidasida</taxon>
        <taxon>Coccidia</taxon>
        <taxon>Eucoccidiorida</taxon>
        <taxon>Eimeriorina</taxon>
        <taxon>Sarcocystidae</taxon>
        <taxon>Toxoplasma</taxon>
    </lineage>
</organism>
<dbReference type="VEuPathDB" id="ToxoDB:TGCOUG_214100"/>
<dbReference type="Proteomes" id="UP000236343">
    <property type="component" value="Unassembled WGS sequence"/>
</dbReference>